<name>A0A932ZU65_UNCTE</name>
<dbReference type="NCBIfam" id="NF008448">
    <property type="entry name" value="PRK11295.1"/>
    <property type="match status" value="1"/>
</dbReference>
<evidence type="ECO:0000256" key="1">
    <source>
        <dbReference type="ARBA" id="ARBA00022722"/>
    </source>
</evidence>
<sequence length="119" mass="13286">MARTRFGHKRKARPLPAGPSPAASGGSAKEAAQRLKAQAAVGKNAADYRRRSLDIHGWICAKCAREFDETNLHLLTVHHRDGNPRNNPPDGSNWENLCTYCHDDEHSRDRLGRYLSGEK</sequence>
<dbReference type="GO" id="GO:0005829">
    <property type="term" value="C:cytosol"/>
    <property type="evidence" value="ECO:0007669"/>
    <property type="project" value="TreeGrafter"/>
</dbReference>
<dbReference type="InterPro" id="IPR003615">
    <property type="entry name" value="HNH_nuc"/>
</dbReference>
<keyword evidence="1" id="KW-0540">Nuclease</keyword>
<evidence type="ECO:0000256" key="2">
    <source>
        <dbReference type="ARBA" id="ARBA00022801"/>
    </source>
</evidence>
<protein>
    <recommendedName>
        <fullName evidence="4">Putative HNH nuclease YajD</fullName>
    </recommendedName>
</protein>
<feature type="domain" description="HNH" evidence="6">
    <location>
        <begin position="60"/>
        <end position="108"/>
    </location>
</feature>
<evidence type="ECO:0000313" key="7">
    <source>
        <dbReference type="EMBL" id="MBI4252192.1"/>
    </source>
</evidence>
<dbReference type="PANTHER" id="PTHR41286:SF1">
    <property type="entry name" value="HNH NUCLEASE YAJD-RELATED"/>
    <property type="match status" value="1"/>
</dbReference>
<reference evidence="7" key="1">
    <citation type="submission" date="2020-07" db="EMBL/GenBank/DDBJ databases">
        <title>Huge and variable diversity of episymbiotic CPR bacteria and DPANN archaea in groundwater ecosystems.</title>
        <authorList>
            <person name="He C.Y."/>
            <person name="Keren R."/>
            <person name="Whittaker M."/>
            <person name="Farag I.F."/>
            <person name="Doudna J."/>
            <person name="Cate J.H.D."/>
            <person name="Banfield J.F."/>
        </authorList>
    </citation>
    <scope>NUCLEOTIDE SEQUENCE</scope>
    <source>
        <strain evidence="7">NC_groundwater_1370_Ag_S-0.2um_69_93</strain>
    </source>
</reference>
<dbReference type="AlphaFoldDB" id="A0A932ZU65"/>
<dbReference type="InterPro" id="IPR002711">
    <property type="entry name" value="HNH"/>
</dbReference>
<accession>A0A932ZU65</accession>
<dbReference type="Pfam" id="PF01844">
    <property type="entry name" value="HNH"/>
    <property type="match status" value="1"/>
</dbReference>
<organism evidence="7 8">
    <name type="scientific">Tectimicrobiota bacterium</name>
    <dbReference type="NCBI Taxonomy" id="2528274"/>
    <lineage>
        <taxon>Bacteria</taxon>
        <taxon>Pseudomonadati</taxon>
        <taxon>Nitrospinota/Tectimicrobiota group</taxon>
        <taxon>Candidatus Tectimicrobiota</taxon>
    </lineage>
</organism>
<evidence type="ECO:0000256" key="5">
    <source>
        <dbReference type="SAM" id="MobiDB-lite"/>
    </source>
</evidence>
<evidence type="ECO:0000256" key="4">
    <source>
        <dbReference type="ARBA" id="ARBA00040194"/>
    </source>
</evidence>
<dbReference type="GO" id="GO:0003676">
    <property type="term" value="F:nucleic acid binding"/>
    <property type="evidence" value="ECO:0007669"/>
    <property type="project" value="InterPro"/>
</dbReference>
<gene>
    <name evidence="7" type="ORF">HY618_07000</name>
</gene>
<dbReference type="Proteomes" id="UP000752292">
    <property type="component" value="Unassembled WGS sequence"/>
</dbReference>
<evidence type="ECO:0000259" key="6">
    <source>
        <dbReference type="Pfam" id="PF01844"/>
    </source>
</evidence>
<feature type="region of interest" description="Disordered" evidence="5">
    <location>
        <begin position="1"/>
        <end position="35"/>
    </location>
</feature>
<comment type="similarity">
    <text evidence="3">Belongs to the HNH nuclease family.</text>
</comment>
<feature type="compositionally biased region" description="Basic residues" evidence="5">
    <location>
        <begin position="1"/>
        <end position="13"/>
    </location>
</feature>
<dbReference type="EMBL" id="JACQRX010000305">
    <property type="protein sequence ID" value="MBI4252192.1"/>
    <property type="molecule type" value="Genomic_DNA"/>
</dbReference>
<dbReference type="GO" id="GO:0008270">
    <property type="term" value="F:zinc ion binding"/>
    <property type="evidence" value="ECO:0007669"/>
    <property type="project" value="InterPro"/>
</dbReference>
<dbReference type="PANTHER" id="PTHR41286">
    <property type="entry name" value="HNH NUCLEASE YAJD-RELATED"/>
    <property type="match status" value="1"/>
</dbReference>
<dbReference type="GO" id="GO:0004519">
    <property type="term" value="F:endonuclease activity"/>
    <property type="evidence" value="ECO:0007669"/>
    <property type="project" value="InterPro"/>
</dbReference>
<keyword evidence="2" id="KW-0378">Hydrolase</keyword>
<evidence type="ECO:0000313" key="8">
    <source>
        <dbReference type="Proteomes" id="UP000752292"/>
    </source>
</evidence>
<proteinExistence type="inferred from homology"/>
<dbReference type="CDD" id="cd00085">
    <property type="entry name" value="HNHc"/>
    <property type="match status" value="1"/>
</dbReference>
<dbReference type="GO" id="GO:0016787">
    <property type="term" value="F:hydrolase activity"/>
    <property type="evidence" value="ECO:0007669"/>
    <property type="project" value="UniProtKB-KW"/>
</dbReference>
<evidence type="ECO:0000256" key="3">
    <source>
        <dbReference type="ARBA" id="ARBA00038412"/>
    </source>
</evidence>
<comment type="caution">
    <text evidence="7">The sequence shown here is derived from an EMBL/GenBank/DDBJ whole genome shotgun (WGS) entry which is preliminary data.</text>
</comment>